<dbReference type="InterPro" id="IPR016064">
    <property type="entry name" value="NAD/diacylglycerol_kinase_sf"/>
</dbReference>
<keyword evidence="4" id="KW-0808">Transferase</keyword>
<dbReference type="Gene3D" id="2.60.200.40">
    <property type="match status" value="1"/>
</dbReference>
<reference evidence="5" key="1">
    <citation type="journal article" date="2019" name="Int. J. Syst. Evol. Microbiol.">
        <title>The Global Catalogue of Microorganisms (GCM) 10K type strain sequencing project: providing services to taxonomists for standard genome sequencing and annotation.</title>
        <authorList>
            <consortium name="The Broad Institute Genomics Platform"/>
            <consortium name="The Broad Institute Genome Sequencing Center for Infectious Disease"/>
            <person name="Wu L."/>
            <person name="Ma J."/>
        </authorList>
    </citation>
    <scope>NUCLEOTIDE SEQUENCE [LARGE SCALE GENOMIC DNA]</scope>
    <source>
        <strain evidence="5">JCM 14560</strain>
    </source>
</reference>
<evidence type="ECO:0000313" key="5">
    <source>
        <dbReference type="Proteomes" id="UP001422759"/>
    </source>
</evidence>
<evidence type="ECO:0000256" key="2">
    <source>
        <dbReference type="ARBA" id="ARBA00005983"/>
    </source>
</evidence>
<comment type="caution">
    <text evidence="4">The sequence shown here is derived from an EMBL/GenBank/DDBJ whole genome shotgun (WGS) entry which is preliminary data.</text>
</comment>
<evidence type="ECO:0000256" key="1">
    <source>
        <dbReference type="ARBA" id="ARBA00001946"/>
    </source>
</evidence>
<keyword evidence="5" id="KW-1185">Reference proteome</keyword>
<sequence>MRALLVVNPKATTTSGRTRDVLTHALRSDLKLEVAHTEYRGHAGDLARQAAVDGTVDLVVALGGDGTVNEVVNGLLAHGPSERVPRLAVVPGGSTNVFARALGLPNDPVEATGALLYALEHGQERAISLGKAMSEGMPDRWFTFTAGLGFDAGVVGRVEEQRKAGRKSTHALYINQALRHYITEREHRKSGPISLEMNGREPVPGLVMTIVSNTSPWTFLGNRPVVPSPAASFDADLDVFGITRMTAFGTARTVRQILRSHTPANGSTETPGPSGKHVVSYHDVRHFTLVSQEPAPFQVDGDHLGDRSRVSFTGVRRALRVIV</sequence>
<comment type="cofactor">
    <cofactor evidence="1">
        <name>Mg(2+)</name>
        <dbReference type="ChEBI" id="CHEBI:18420"/>
    </cofactor>
</comment>
<dbReference type="PANTHER" id="PTHR12358:SF106">
    <property type="entry name" value="LIPID KINASE YEGS"/>
    <property type="match status" value="1"/>
</dbReference>
<gene>
    <name evidence="4" type="ORF">GCM10009760_05850</name>
</gene>
<dbReference type="PROSITE" id="PS50146">
    <property type="entry name" value="DAGK"/>
    <property type="match status" value="1"/>
</dbReference>
<dbReference type="PANTHER" id="PTHR12358">
    <property type="entry name" value="SPHINGOSINE KINASE"/>
    <property type="match status" value="1"/>
</dbReference>
<evidence type="ECO:0000313" key="4">
    <source>
        <dbReference type="EMBL" id="GAA2131752.1"/>
    </source>
</evidence>
<dbReference type="InterPro" id="IPR050187">
    <property type="entry name" value="Lipid_Phosphate_FormReg"/>
</dbReference>
<dbReference type="SUPFAM" id="SSF111331">
    <property type="entry name" value="NAD kinase/diacylglycerol kinase-like"/>
    <property type="match status" value="1"/>
</dbReference>
<name>A0ABP5KK66_9ACTN</name>
<dbReference type="InterPro" id="IPR017438">
    <property type="entry name" value="ATP-NAD_kinase_N"/>
</dbReference>
<dbReference type="Pfam" id="PF00781">
    <property type="entry name" value="DAGK_cat"/>
    <property type="match status" value="1"/>
</dbReference>
<feature type="domain" description="DAGKc" evidence="3">
    <location>
        <begin position="1"/>
        <end position="136"/>
    </location>
</feature>
<dbReference type="EMBL" id="BAAANT010000002">
    <property type="protein sequence ID" value="GAA2131752.1"/>
    <property type="molecule type" value="Genomic_DNA"/>
</dbReference>
<dbReference type="Gene3D" id="3.40.50.10330">
    <property type="entry name" value="Probable inorganic polyphosphate/atp-NAD kinase, domain 1"/>
    <property type="match status" value="1"/>
</dbReference>
<organism evidence="4 5">
    <name type="scientific">Kitasatospora kazusensis</name>
    <dbReference type="NCBI Taxonomy" id="407974"/>
    <lineage>
        <taxon>Bacteria</taxon>
        <taxon>Bacillati</taxon>
        <taxon>Actinomycetota</taxon>
        <taxon>Actinomycetes</taxon>
        <taxon>Kitasatosporales</taxon>
        <taxon>Streptomycetaceae</taxon>
        <taxon>Kitasatospora</taxon>
    </lineage>
</organism>
<dbReference type="SMART" id="SM00046">
    <property type="entry name" value="DAGKc"/>
    <property type="match status" value="1"/>
</dbReference>
<proteinExistence type="inferred from homology"/>
<dbReference type="Proteomes" id="UP001422759">
    <property type="component" value="Unassembled WGS sequence"/>
</dbReference>
<keyword evidence="4" id="KW-0418">Kinase</keyword>
<comment type="similarity">
    <text evidence="2">Belongs to the diacylglycerol/lipid kinase family.</text>
</comment>
<evidence type="ECO:0000259" key="3">
    <source>
        <dbReference type="PROSITE" id="PS50146"/>
    </source>
</evidence>
<dbReference type="InterPro" id="IPR001206">
    <property type="entry name" value="Diacylglycerol_kinase_cat_dom"/>
</dbReference>
<protein>
    <submittedName>
        <fullName evidence="4">Diacylglycerol kinase family protein</fullName>
    </submittedName>
</protein>
<dbReference type="RefSeq" id="WP_344460266.1">
    <property type="nucleotide sequence ID" value="NZ_BAAANT010000002.1"/>
</dbReference>
<dbReference type="GO" id="GO:0016301">
    <property type="term" value="F:kinase activity"/>
    <property type="evidence" value="ECO:0007669"/>
    <property type="project" value="UniProtKB-KW"/>
</dbReference>
<accession>A0ABP5KK66</accession>